<accession>A0ABP3QU47</accession>
<evidence type="ECO:0000256" key="2">
    <source>
        <dbReference type="SAM" id="Phobius"/>
    </source>
</evidence>
<gene>
    <name evidence="3" type="ORF">GCM10010394_24690</name>
</gene>
<dbReference type="RefSeq" id="WP_344073430.1">
    <property type="nucleotide sequence ID" value="NZ_BAAACA010000014.1"/>
</dbReference>
<evidence type="ECO:0000256" key="1">
    <source>
        <dbReference type="SAM" id="MobiDB-lite"/>
    </source>
</evidence>
<feature type="region of interest" description="Disordered" evidence="1">
    <location>
        <begin position="1"/>
        <end position="22"/>
    </location>
</feature>
<feature type="transmembrane region" description="Helical" evidence="2">
    <location>
        <begin position="26"/>
        <end position="46"/>
    </location>
</feature>
<comment type="caution">
    <text evidence="3">The sequence shown here is derived from an EMBL/GenBank/DDBJ whole genome shotgun (WGS) entry which is preliminary data.</text>
</comment>
<name>A0ABP3QU47_9ACTN</name>
<proteinExistence type="predicted"/>
<dbReference type="EMBL" id="BAAACA010000014">
    <property type="protein sequence ID" value="GAA0594352.1"/>
    <property type="molecule type" value="Genomic_DNA"/>
</dbReference>
<reference evidence="4" key="1">
    <citation type="journal article" date="2019" name="Int. J. Syst. Evol. Microbiol.">
        <title>The Global Catalogue of Microorganisms (GCM) 10K type strain sequencing project: providing services to taxonomists for standard genome sequencing and annotation.</title>
        <authorList>
            <consortium name="The Broad Institute Genomics Platform"/>
            <consortium name="The Broad Institute Genome Sequencing Center for Infectious Disease"/>
            <person name="Wu L."/>
            <person name="Ma J."/>
        </authorList>
    </citation>
    <scope>NUCLEOTIDE SEQUENCE [LARGE SCALE GENOMIC DNA]</scope>
    <source>
        <strain evidence="4">JCM 5067</strain>
    </source>
</reference>
<sequence>MQRRTTKGRRSRDVDTARPTARRPRAAELVALVNGVTASVGGTYVLTSSVEVTVCGGLLATVVAGVYVVFGR</sequence>
<feature type="transmembrane region" description="Helical" evidence="2">
    <location>
        <begin position="52"/>
        <end position="70"/>
    </location>
</feature>
<protein>
    <submittedName>
        <fullName evidence="3">Uncharacterized protein</fullName>
    </submittedName>
</protein>
<organism evidence="3 4">
    <name type="scientific">Streptomyces crystallinus</name>
    <dbReference type="NCBI Taxonomy" id="68191"/>
    <lineage>
        <taxon>Bacteria</taxon>
        <taxon>Bacillati</taxon>
        <taxon>Actinomycetota</taxon>
        <taxon>Actinomycetes</taxon>
        <taxon>Kitasatosporales</taxon>
        <taxon>Streptomycetaceae</taxon>
        <taxon>Streptomyces</taxon>
    </lineage>
</organism>
<evidence type="ECO:0000313" key="4">
    <source>
        <dbReference type="Proteomes" id="UP001500668"/>
    </source>
</evidence>
<keyword evidence="2" id="KW-1133">Transmembrane helix</keyword>
<dbReference type="Proteomes" id="UP001500668">
    <property type="component" value="Unassembled WGS sequence"/>
</dbReference>
<feature type="compositionally biased region" description="Basic residues" evidence="1">
    <location>
        <begin position="1"/>
        <end position="10"/>
    </location>
</feature>
<keyword evidence="2" id="KW-0812">Transmembrane</keyword>
<evidence type="ECO:0000313" key="3">
    <source>
        <dbReference type="EMBL" id="GAA0594352.1"/>
    </source>
</evidence>
<keyword evidence="2" id="KW-0472">Membrane</keyword>
<keyword evidence="4" id="KW-1185">Reference proteome</keyword>